<name>A0A6J7K6P3_9ZZZZ</name>
<protein>
    <submittedName>
        <fullName evidence="3">Unannotated protein</fullName>
    </submittedName>
</protein>
<gene>
    <name evidence="3" type="ORF">UFOPK3662_02587</name>
</gene>
<sequence>MSADADFDHYVAARWPDLVGGLEDEGVAPDEARLAVAEVLLASRRGWARRVRDEQVDVSLWAEVRERVGLAARPGEPAPHGVRPLDPRDAADPWLARAEMVRGARRRRGLVRGVAGLVVAAVLAAGWAWWADRPRPPAVREEANPLPVTWYAQGELHLADVVVELPDVEAFVADGTDVAVRLSDGELVRVEADGEVQPLDEAPAELDEPTPAPAFLPPGRYDVRIQSVPYTEGGWAHLIDSSRRDGNRDTLRQSESGRRALVVCPTVSTCEPPLTIPSADGSVRLR</sequence>
<keyword evidence="2" id="KW-0812">Transmembrane</keyword>
<proteinExistence type="predicted"/>
<keyword evidence="2" id="KW-1133">Transmembrane helix</keyword>
<evidence type="ECO:0000313" key="3">
    <source>
        <dbReference type="EMBL" id="CAB4951608.1"/>
    </source>
</evidence>
<evidence type="ECO:0000256" key="1">
    <source>
        <dbReference type="SAM" id="MobiDB-lite"/>
    </source>
</evidence>
<organism evidence="3">
    <name type="scientific">freshwater metagenome</name>
    <dbReference type="NCBI Taxonomy" id="449393"/>
    <lineage>
        <taxon>unclassified sequences</taxon>
        <taxon>metagenomes</taxon>
        <taxon>ecological metagenomes</taxon>
    </lineage>
</organism>
<keyword evidence="2" id="KW-0472">Membrane</keyword>
<feature type="region of interest" description="Disordered" evidence="1">
    <location>
        <begin position="195"/>
        <end position="218"/>
    </location>
</feature>
<reference evidence="3" key="1">
    <citation type="submission" date="2020-05" db="EMBL/GenBank/DDBJ databases">
        <authorList>
            <person name="Chiriac C."/>
            <person name="Salcher M."/>
            <person name="Ghai R."/>
            <person name="Kavagutti S V."/>
        </authorList>
    </citation>
    <scope>NUCLEOTIDE SEQUENCE</scope>
</reference>
<dbReference type="AlphaFoldDB" id="A0A6J7K6P3"/>
<feature type="transmembrane region" description="Helical" evidence="2">
    <location>
        <begin position="110"/>
        <end position="130"/>
    </location>
</feature>
<accession>A0A6J7K6P3</accession>
<evidence type="ECO:0000256" key="2">
    <source>
        <dbReference type="SAM" id="Phobius"/>
    </source>
</evidence>
<dbReference type="EMBL" id="CAFBMW010000023">
    <property type="protein sequence ID" value="CAB4951608.1"/>
    <property type="molecule type" value="Genomic_DNA"/>
</dbReference>